<dbReference type="STRING" id="446470.Snas_1981"/>
<dbReference type="InterPro" id="IPR036291">
    <property type="entry name" value="NAD(P)-bd_dom_sf"/>
</dbReference>
<evidence type="ECO:0000313" key="5">
    <source>
        <dbReference type="Proteomes" id="UP000000844"/>
    </source>
</evidence>
<reference evidence="4 5" key="1">
    <citation type="journal article" date="2009" name="Stand. Genomic Sci.">
        <title>Complete genome sequence of Stackebrandtia nassauensis type strain (LLR-40K-21).</title>
        <authorList>
            <person name="Munk C."/>
            <person name="Lapidus A."/>
            <person name="Copeland A."/>
            <person name="Jando M."/>
            <person name="Mayilraj S."/>
            <person name="Glavina Del Rio T."/>
            <person name="Nolan M."/>
            <person name="Chen F."/>
            <person name="Lucas S."/>
            <person name="Tice H."/>
            <person name="Cheng J.F."/>
            <person name="Han C."/>
            <person name="Detter J.C."/>
            <person name="Bruce D."/>
            <person name="Goodwin L."/>
            <person name="Chain P."/>
            <person name="Pitluck S."/>
            <person name="Goker M."/>
            <person name="Ovchinikova G."/>
            <person name="Pati A."/>
            <person name="Ivanova N."/>
            <person name="Mavromatis K."/>
            <person name="Chen A."/>
            <person name="Palaniappan K."/>
            <person name="Land M."/>
            <person name="Hauser L."/>
            <person name="Chang Y.J."/>
            <person name="Jeffries C.D."/>
            <person name="Bristow J."/>
            <person name="Eisen J.A."/>
            <person name="Markowitz V."/>
            <person name="Hugenholtz P."/>
            <person name="Kyrpides N.C."/>
            <person name="Klenk H.P."/>
        </authorList>
    </citation>
    <scope>NUCLEOTIDE SEQUENCE [LARGE SCALE GENOMIC DNA]</scope>
    <source>
        <strain evidence="5">DSM 44728 / CIP 108903 / NRRL B-16338 / NBRC 102104 / LLR-40K-21</strain>
    </source>
</reference>
<dbReference type="Proteomes" id="UP000000844">
    <property type="component" value="Chromosome"/>
</dbReference>
<organism evidence="4 5">
    <name type="scientific">Stackebrandtia nassauensis (strain DSM 44728 / CIP 108903 / NRRL B-16338 / NBRC 102104 / LLR-40K-21)</name>
    <dbReference type="NCBI Taxonomy" id="446470"/>
    <lineage>
        <taxon>Bacteria</taxon>
        <taxon>Bacillati</taxon>
        <taxon>Actinomycetota</taxon>
        <taxon>Actinomycetes</taxon>
        <taxon>Glycomycetales</taxon>
        <taxon>Glycomycetaceae</taxon>
        <taxon>Stackebrandtia</taxon>
    </lineage>
</organism>
<keyword evidence="5" id="KW-1185">Reference proteome</keyword>
<evidence type="ECO:0000256" key="2">
    <source>
        <dbReference type="ARBA" id="ARBA00023002"/>
    </source>
</evidence>
<dbReference type="RefSeq" id="WP_013017248.1">
    <property type="nucleotide sequence ID" value="NC_013947.1"/>
</dbReference>
<feature type="domain" description="Enoyl reductase (ER)" evidence="3">
    <location>
        <begin position="10"/>
        <end position="326"/>
    </location>
</feature>
<dbReference type="Pfam" id="PF08240">
    <property type="entry name" value="ADH_N"/>
    <property type="match status" value="1"/>
</dbReference>
<evidence type="ECO:0000313" key="4">
    <source>
        <dbReference type="EMBL" id="ADD41677.1"/>
    </source>
</evidence>
<dbReference type="Pfam" id="PF13602">
    <property type="entry name" value="ADH_zinc_N_2"/>
    <property type="match status" value="1"/>
</dbReference>
<dbReference type="CDD" id="cd08244">
    <property type="entry name" value="MDR_enoyl_red"/>
    <property type="match status" value="1"/>
</dbReference>
<dbReference type="InterPro" id="IPR011032">
    <property type="entry name" value="GroES-like_sf"/>
</dbReference>
<dbReference type="OrthoDB" id="5195079at2"/>
<dbReference type="HOGENOM" id="CLU_026673_3_1_11"/>
<keyword evidence="2" id="KW-0560">Oxidoreductase</keyword>
<accession>D3PZK3</accession>
<proteinExistence type="predicted"/>
<dbReference type="GO" id="GO:0070402">
    <property type="term" value="F:NADPH binding"/>
    <property type="evidence" value="ECO:0007669"/>
    <property type="project" value="TreeGrafter"/>
</dbReference>
<dbReference type="Gene3D" id="3.40.50.720">
    <property type="entry name" value="NAD(P)-binding Rossmann-like Domain"/>
    <property type="match status" value="1"/>
</dbReference>
<dbReference type="InterPro" id="IPR020843">
    <property type="entry name" value="ER"/>
</dbReference>
<dbReference type="AlphaFoldDB" id="D3PZK3"/>
<dbReference type="SMART" id="SM00829">
    <property type="entry name" value="PKS_ER"/>
    <property type="match status" value="1"/>
</dbReference>
<dbReference type="eggNOG" id="COG0604">
    <property type="taxonomic scope" value="Bacteria"/>
</dbReference>
<evidence type="ECO:0000259" key="3">
    <source>
        <dbReference type="SMART" id="SM00829"/>
    </source>
</evidence>
<evidence type="ECO:0000256" key="1">
    <source>
        <dbReference type="ARBA" id="ARBA00022857"/>
    </source>
</evidence>
<keyword evidence="1" id="KW-0521">NADP</keyword>
<name>D3PZK3_STANL</name>
<dbReference type="KEGG" id="sna:Snas_1981"/>
<dbReference type="InterPro" id="IPR013154">
    <property type="entry name" value="ADH-like_N"/>
</dbReference>
<dbReference type="SUPFAM" id="SSF50129">
    <property type="entry name" value="GroES-like"/>
    <property type="match status" value="1"/>
</dbReference>
<dbReference type="EMBL" id="CP001778">
    <property type="protein sequence ID" value="ADD41677.1"/>
    <property type="molecule type" value="Genomic_DNA"/>
</dbReference>
<dbReference type="Gene3D" id="3.90.180.10">
    <property type="entry name" value="Medium-chain alcohol dehydrogenases, catalytic domain"/>
    <property type="match status" value="1"/>
</dbReference>
<dbReference type="GO" id="GO:0016651">
    <property type="term" value="F:oxidoreductase activity, acting on NAD(P)H"/>
    <property type="evidence" value="ECO:0007669"/>
    <property type="project" value="TreeGrafter"/>
</dbReference>
<sequence>MKAVRLYEFGPAENLRYETVPDPEPGPGQVRIRVAAAGVHLIDTVLRAGTYDGAVMKPPQLPTIPGREVAGTVEALGEGVDTSWLGAPVVTHLGMAPGGYAELAVRDVDAVHRLAPDTGFDKAVAMIGTGRTMLGVMEMAKVTDEDVVLVTGASGGIGTLIVQYARSLGATVVGAAGGPDKTARVRDNGADVAVDYTEEDWTEKVREALGDKEITVALLGGRGGSVARDSFGLLADGGRVVTYGGGLDEADQPSKEELAKRSISVDSPLGPFMMKRPGGIRSLEEKSLAALAEGRLDPATQTFPLEQAAQAHAALENHDTIGKVVLLP</sequence>
<dbReference type="SUPFAM" id="SSF51735">
    <property type="entry name" value="NAD(P)-binding Rossmann-fold domains"/>
    <property type="match status" value="1"/>
</dbReference>
<gene>
    <name evidence="4" type="ordered locus">Snas_1981</name>
</gene>
<dbReference type="PANTHER" id="PTHR48106">
    <property type="entry name" value="QUINONE OXIDOREDUCTASE PIG3-RELATED"/>
    <property type="match status" value="1"/>
</dbReference>
<protein>
    <submittedName>
        <fullName evidence="4">Alcohol dehydrogenase zinc-binding domain protein</fullName>
    </submittedName>
</protein>